<dbReference type="EMBL" id="JADPVI010000001">
    <property type="protein sequence ID" value="MBF8456681.1"/>
    <property type="molecule type" value="Genomic_DNA"/>
</dbReference>
<organism evidence="2 3">
    <name type="scientific">Kaistella gelatinilytica</name>
    <dbReference type="NCBI Taxonomy" id="2787636"/>
    <lineage>
        <taxon>Bacteria</taxon>
        <taxon>Pseudomonadati</taxon>
        <taxon>Bacteroidota</taxon>
        <taxon>Flavobacteriia</taxon>
        <taxon>Flavobacteriales</taxon>
        <taxon>Weeksellaceae</taxon>
        <taxon>Chryseobacterium group</taxon>
        <taxon>Kaistella</taxon>
    </lineage>
</organism>
<evidence type="ECO:0000313" key="3">
    <source>
        <dbReference type="Proteomes" id="UP000660070"/>
    </source>
</evidence>
<feature type="transmembrane region" description="Helical" evidence="1">
    <location>
        <begin position="21"/>
        <end position="44"/>
    </location>
</feature>
<evidence type="ECO:0000256" key="1">
    <source>
        <dbReference type="SAM" id="Phobius"/>
    </source>
</evidence>
<name>A0ABS0FAE7_9FLAO</name>
<protein>
    <submittedName>
        <fullName evidence="2">Uncharacterized protein</fullName>
    </submittedName>
</protein>
<sequence length="60" mass="6761">MKDNTPNYKVMESSKKNTPGPLVIGSVLIIVLLIIFYFILLMYFPELLSEMNVGEDVPGK</sequence>
<comment type="caution">
    <text evidence="2">The sequence shown here is derived from an EMBL/GenBank/DDBJ whole genome shotgun (WGS) entry which is preliminary data.</text>
</comment>
<gene>
    <name evidence="2" type="ORF">IV494_05745</name>
</gene>
<keyword evidence="3" id="KW-1185">Reference proteome</keyword>
<keyword evidence="1" id="KW-0812">Transmembrane</keyword>
<dbReference type="RefSeq" id="WP_196079183.1">
    <property type="nucleotide sequence ID" value="NZ_JADPVI010000001.1"/>
</dbReference>
<proteinExistence type="predicted"/>
<evidence type="ECO:0000313" key="2">
    <source>
        <dbReference type="EMBL" id="MBF8456681.1"/>
    </source>
</evidence>
<accession>A0ABS0FAE7</accession>
<dbReference type="Proteomes" id="UP000660070">
    <property type="component" value="Unassembled WGS sequence"/>
</dbReference>
<keyword evidence="1" id="KW-0472">Membrane</keyword>
<keyword evidence="1" id="KW-1133">Transmembrane helix</keyword>
<reference evidence="2 3" key="1">
    <citation type="submission" date="2020-11" db="EMBL/GenBank/DDBJ databases">
        <title>Kaistella gelatinilytica sp. nov., a flavobacterium isolated from Antarctic Soil.</title>
        <authorList>
            <person name="Li J."/>
        </authorList>
    </citation>
    <scope>NUCLEOTIDE SEQUENCE [LARGE SCALE GENOMIC DNA]</scope>
    <source>
        <strain evidence="2 3">G5-32</strain>
    </source>
</reference>